<evidence type="ECO:0000256" key="1">
    <source>
        <dbReference type="SAM" id="MobiDB-lite"/>
    </source>
</evidence>
<dbReference type="PANTHER" id="PTHR47842">
    <property type="entry name" value="EXPRESSED PROTEIN"/>
    <property type="match status" value="1"/>
</dbReference>
<dbReference type="STRING" id="2282107.A0A286UP48"/>
<evidence type="ECO:0000313" key="3">
    <source>
        <dbReference type="EMBL" id="PAV21377.1"/>
    </source>
</evidence>
<feature type="region of interest" description="Disordered" evidence="1">
    <location>
        <begin position="190"/>
        <end position="220"/>
    </location>
</feature>
<gene>
    <name evidence="3" type="ORF">PNOK_0400400</name>
</gene>
<organism evidence="3 4">
    <name type="scientific">Pyrrhoderma noxium</name>
    <dbReference type="NCBI Taxonomy" id="2282107"/>
    <lineage>
        <taxon>Eukaryota</taxon>
        <taxon>Fungi</taxon>
        <taxon>Dikarya</taxon>
        <taxon>Basidiomycota</taxon>
        <taxon>Agaricomycotina</taxon>
        <taxon>Agaricomycetes</taxon>
        <taxon>Hymenochaetales</taxon>
        <taxon>Hymenochaetaceae</taxon>
        <taxon>Pyrrhoderma</taxon>
    </lineage>
</organism>
<dbReference type="OrthoDB" id="442243at2759"/>
<proteinExistence type="predicted"/>
<reference evidence="3 4" key="1">
    <citation type="journal article" date="2017" name="Mol. Ecol.">
        <title>Comparative and population genomic landscape of Phellinus noxius: A hypervariable fungus causing root rot in trees.</title>
        <authorList>
            <person name="Chung C.L."/>
            <person name="Lee T.J."/>
            <person name="Akiba M."/>
            <person name="Lee H.H."/>
            <person name="Kuo T.H."/>
            <person name="Liu D."/>
            <person name="Ke H.M."/>
            <person name="Yokoi T."/>
            <person name="Roa M.B."/>
            <person name="Lu M.J."/>
            <person name="Chang Y.Y."/>
            <person name="Ann P.J."/>
            <person name="Tsai J.N."/>
            <person name="Chen C.Y."/>
            <person name="Tzean S.S."/>
            <person name="Ota Y."/>
            <person name="Hattori T."/>
            <person name="Sahashi N."/>
            <person name="Liou R.F."/>
            <person name="Kikuchi T."/>
            <person name="Tsai I.J."/>
        </authorList>
    </citation>
    <scope>NUCLEOTIDE SEQUENCE [LARGE SCALE GENOMIC DNA]</scope>
    <source>
        <strain evidence="3 4">FFPRI411160</strain>
    </source>
</reference>
<dbReference type="Proteomes" id="UP000217199">
    <property type="component" value="Unassembled WGS sequence"/>
</dbReference>
<dbReference type="Gene3D" id="3.40.50.1820">
    <property type="entry name" value="alpha/beta hydrolase"/>
    <property type="match status" value="1"/>
</dbReference>
<dbReference type="PANTHER" id="PTHR47842:SF1">
    <property type="entry name" value="DUF676 DOMAIN-CONTAINING PROTEIN"/>
    <property type="match status" value="1"/>
</dbReference>
<evidence type="ECO:0000313" key="4">
    <source>
        <dbReference type="Proteomes" id="UP000217199"/>
    </source>
</evidence>
<feature type="region of interest" description="Disordered" evidence="1">
    <location>
        <begin position="376"/>
        <end position="405"/>
    </location>
</feature>
<dbReference type="SUPFAM" id="SSF53474">
    <property type="entry name" value="alpha/beta-Hydrolases"/>
    <property type="match status" value="1"/>
</dbReference>
<dbReference type="InParanoid" id="A0A286UP48"/>
<feature type="domain" description="AB hydrolase-1" evidence="2">
    <location>
        <begin position="37"/>
        <end position="157"/>
    </location>
</feature>
<comment type="caution">
    <text evidence="3">The sequence shown here is derived from an EMBL/GenBank/DDBJ whole genome shotgun (WGS) entry which is preliminary data.</text>
</comment>
<sequence length="405" mass="43732">MEALLKFNPWAETDSKEEKTSSSHPLPAASSEEFLIIVFIHGFKGTDSTFSGFPERLRNLISETASGITVESIVFPAYETKGELNAAVERFADWLTNLVVEKEVARGGGAGSAKVVLCGHSMGGLVAADTIIGMVNNRPDSSAPLWPRIIACIAFDTPYLGLHPYVFKNSATKAMSYVQTARDIASSFNSFSKSGSSTTSTTSVSRSTITAPPASSSSSSSWASWAIPAAVGLGGILVSGAAAGAAYYKRKDIGEGYQWATDHMKYVGTLWDQKKLKERLENLIDAEKNLKVTFRNFYTLLPYFPPHRLEPDTFIILPDTNSPFRPYFLFCQNNMAEDEVEAHTGMFEPSTNDSYYALGLETAKIIREALSASHGVASDEGAPHGVNGNQDVPANPSAEGNLVDL</sequence>
<dbReference type="EMBL" id="NBII01000003">
    <property type="protein sequence ID" value="PAV21377.1"/>
    <property type="molecule type" value="Genomic_DNA"/>
</dbReference>
<keyword evidence="4" id="KW-1185">Reference proteome</keyword>
<dbReference type="AlphaFoldDB" id="A0A286UP48"/>
<protein>
    <submittedName>
        <fullName evidence="3">Esterase lipase thioesterase</fullName>
    </submittedName>
</protein>
<dbReference type="InterPro" id="IPR029058">
    <property type="entry name" value="AB_hydrolase_fold"/>
</dbReference>
<accession>A0A286UP48</accession>
<evidence type="ECO:0000259" key="2">
    <source>
        <dbReference type="Pfam" id="PF12697"/>
    </source>
</evidence>
<dbReference type="InterPro" id="IPR000073">
    <property type="entry name" value="AB_hydrolase_1"/>
</dbReference>
<dbReference type="Pfam" id="PF12697">
    <property type="entry name" value="Abhydrolase_6"/>
    <property type="match status" value="1"/>
</dbReference>
<name>A0A286UP48_9AGAM</name>